<protein>
    <submittedName>
        <fullName evidence="1">Four helix bundle protein</fullName>
    </submittedName>
</protein>
<keyword evidence="2" id="KW-1185">Reference proteome</keyword>
<reference evidence="1 2" key="1">
    <citation type="submission" date="2019-02" db="EMBL/GenBank/DDBJ databases">
        <title>Pedobacter sp. nov., a novel speices isolated from soil of pinguins habitat in Antarcitica.</title>
        <authorList>
            <person name="He R.-H."/>
        </authorList>
    </citation>
    <scope>NUCLEOTIDE SEQUENCE [LARGE SCALE GENOMIC DNA]</scope>
    <source>
        <strain evidence="1 2">E01020</strain>
    </source>
</reference>
<dbReference type="NCBIfam" id="TIGR02436">
    <property type="entry name" value="four helix bundle protein"/>
    <property type="match status" value="1"/>
</dbReference>
<dbReference type="Pfam" id="PF05635">
    <property type="entry name" value="23S_rRNA_IVP"/>
    <property type="match status" value="1"/>
</dbReference>
<dbReference type="Proteomes" id="UP000295668">
    <property type="component" value="Unassembled WGS sequence"/>
</dbReference>
<dbReference type="EMBL" id="SJCY01000001">
    <property type="protein sequence ID" value="TDG38043.1"/>
    <property type="molecule type" value="Genomic_DNA"/>
</dbReference>
<organism evidence="1 2">
    <name type="scientific">Pedobacter changchengzhani</name>
    <dbReference type="NCBI Taxonomy" id="2529274"/>
    <lineage>
        <taxon>Bacteria</taxon>
        <taxon>Pseudomonadati</taxon>
        <taxon>Bacteroidota</taxon>
        <taxon>Sphingobacteriia</taxon>
        <taxon>Sphingobacteriales</taxon>
        <taxon>Sphingobacteriaceae</taxon>
        <taxon>Pedobacter</taxon>
    </lineage>
</organism>
<sequence length="50" mass="5682">MAFGSASETEYILLLSFELGYLTKGDYEAIDPLIQEVKKMLSKLIITIRK</sequence>
<comment type="caution">
    <text evidence="1">The sequence shown here is derived from an EMBL/GenBank/DDBJ whole genome shotgun (WGS) entry which is preliminary data.</text>
</comment>
<proteinExistence type="predicted"/>
<gene>
    <name evidence="1" type="ORF">EZJ43_01110</name>
</gene>
<name>A0A4V3A0L7_9SPHI</name>
<evidence type="ECO:0000313" key="1">
    <source>
        <dbReference type="EMBL" id="TDG38043.1"/>
    </source>
</evidence>
<dbReference type="Gene3D" id="1.20.1440.60">
    <property type="entry name" value="23S rRNA-intervening sequence"/>
    <property type="match status" value="1"/>
</dbReference>
<dbReference type="InterPro" id="IPR036583">
    <property type="entry name" value="23S_rRNA_IVS_sf"/>
</dbReference>
<accession>A0A4V3A0L7</accession>
<evidence type="ECO:0000313" key="2">
    <source>
        <dbReference type="Proteomes" id="UP000295668"/>
    </source>
</evidence>
<dbReference type="AlphaFoldDB" id="A0A4V3A0L7"/>
<dbReference type="SUPFAM" id="SSF158446">
    <property type="entry name" value="IVS-encoded protein-like"/>
    <property type="match status" value="1"/>
</dbReference>
<dbReference type="InterPro" id="IPR012657">
    <property type="entry name" value="23S_rRNA-intervening_sequence"/>
</dbReference>